<dbReference type="PROSITE" id="PS00662">
    <property type="entry name" value="T2SP_E"/>
    <property type="match status" value="1"/>
</dbReference>
<evidence type="ECO:0000313" key="6">
    <source>
        <dbReference type="Proteomes" id="UP000184526"/>
    </source>
</evidence>
<dbReference type="STRING" id="1121306.SAMN02745196_00622"/>
<dbReference type="GO" id="GO:0005886">
    <property type="term" value="C:plasma membrane"/>
    <property type="evidence" value="ECO:0007669"/>
    <property type="project" value="TreeGrafter"/>
</dbReference>
<dbReference type="AlphaFoldDB" id="A0A1M5TKV7"/>
<dbReference type="PANTHER" id="PTHR30258:SF1">
    <property type="entry name" value="PROTEIN TRANSPORT PROTEIN HOFB HOMOLOG"/>
    <property type="match status" value="1"/>
</dbReference>
<dbReference type="CDD" id="cd01129">
    <property type="entry name" value="PulE-GspE-like"/>
    <property type="match status" value="1"/>
</dbReference>
<dbReference type="SMART" id="SM00382">
    <property type="entry name" value="AAA"/>
    <property type="match status" value="1"/>
</dbReference>
<dbReference type="Pfam" id="PF00437">
    <property type="entry name" value="T2SSE"/>
    <property type="match status" value="1"/>
</dbReference>
<dbReference type="InterPro" id="IPR003593">
    <property type="entry name" value="AAA+_ATPase"/>
</dbReference>
<dbReference type="InterPro" id="IPR037257">
    <property type="entry name" value="T2SS_E_N_sf"/>
</dbReference>
<evidence type="ECO:0000256" key="1">
    <source>
        <dbReference type="ARBA" id="ARBA00006611"/>
    </source>
</evidence>
<dbReference type="Gene3D" id="3.40.50.300">
    <property type="entry name" value="P-loop containing nucleotide triphosphate hydrolases"/>
    <property type="match status" value="1"/>
</dbReference>
<dbReference type="Gene3D" id="3.30.300.160">
    <property type="entry name" value="Type II secretion system, protein E, N-terminal domain"/>
    <property type="match status" value="1"/>
</dbReference>
<dbReference type="InterPro" id="IPR007831">
    <property type="entry name" value="T2SS_GspE_N"/>
</dbReference>
<dbReference type="PANTHER" id="PTHR30258">
    <property type="entry name" value="TYPE II SECRETION SYSTEM PROTEIN GSPE-RELATED"/>
    <property type="match status" value="1"/>
</dbReference>
<sequence length="564" mass="63448">MLGWGNNQKKRLGDMLLAAKVISEEQLKDVLNLQKSQGKKIGELLISQNYITEEELATFLSKQLNIELVSLRDIKIDDECLQIVSKEIAEKYKIMPFEISQNKLSVAMSDPLNIMAIDDLRIITRKRIIPFIDTLSEIDKSIKKYYSKQDNVQTLHEIEEELKIDYTKSKEEDLVLDDIENAPTVKLANSILVQAIDNKASDIHVEPFEDYVAIRYRVDGVLYENMKIPKSVYQALSTRFKITAGIDIAEKRIPQDGRIEMQLNGIDYDFRVNTLPTIYGEKIVIRILDKRGSLLSIDSLGFNDKDLEEIRNILAVPNGVILVTGPTGSGKTTTLYSFLKEVNTEDKNIVTIEDPVEYTLDRINQVQVNSKAGLSFAAGLRSILRQDPDIIMIGEIRDEETAQIAIRASITGHIVFSTIHTNDAPSTITRLLDMGIKSYLAADALSGIIAQRLIKKLCPHCKEAYLSSEKENKILNLEESQTIYKSNGCNKCNGLGYSGRRAVHEIVRINGPLKKVIEKNGTMDDIREAAIESGMTSLYENCRNLVLKGEISVHELLRTVEVEG</sequence>
<dbReference type="Gene3D" id="3.30.450.90">
    <property type="match status" value="1"/>
</dbReference>
<dbReference type="FunFam" id="3.30.300.160:FF:000002">
    <property type="entry name" value="Type II secretion system protein E"/>
    <property type="match status" value="1"/>
</dbReference>
<dbReference type="FunFam" id="3.30.450.90:FF:000001">
    <property type="entry name" value="Type II secretion system ATPase GspE"/>
    <property type="match status" value="1"/>
</dbReference>
<dbReference type="Pfam" id="PF05157">
    <property type="entry name" value="MshEN"/>
    <property type="match status" value="1"/>
</dbReference>
<dbReference type="SUPFAM" id="SSF160246">
    <property type="entry name" value="EspE N-terminal domain-like"/>
    <property type="match status" value="1"/>
</dbReference>
<evidence type="ECO:0000256" key="3">
    <source>
        <dbReference type="ARBA" id="ARBA00022840"/>
    </source>
</evidence>
<reference evidence="5 6" key="1">
    <citation type="submission" date="2016-11" db="EMBL/GenBank/DDBJ databases">
        <authorList>
            <person name="Jaros S."/>
            <person name="Januszkiewicz K."/>
            <person name="Wedrychowicz H."/>
        </authorList>
    </citation>
    <scope>NUCLEOTIDE SEQUENCE [LARGE SCALE GENOMIC DNA]</scope>
    <source>
        <strain evidence="5 6">DSM 3089</strain>
    </source>
</reference>
<protein>
    <submittedName>
        <fullName evidence="5">Type II secretion system protein E (GspE)</fullName>
    </submittedName>
</protein>
<dbReference type="InterPro" id="IPR027417">
    <property type="entry name" value="P-loop_NTPase"/>
</dbReference>
<dbReference type="RefSeq" id="WP_072829939.1">
    <property type="nucleotide sequence ID" value="NZ_FQXP01000003.1"/>
</dbReference>
<dbReference type="EMBL" id="FQXP01000003">
    <property type="protein sequence ID" value="SHH51306.1"/>
    <property type="molecule type" value="Genomic_DNA"/>
</dbReference>
<comment type="similarity">
    <text evidence="1">Belongs to the GSP E family.</text>
</comment>
<dbReference type="SUPFAM" id="SSF52540">
    <property type="entry name" value="P-loop containing nucleoside triphosphate hydrolases"/>
    <property type="match status" value="1"/>
</dbReference>
<proteinExistence type="inferred from homology"/>
<keyword evidence="2" id="KW-0547">Nucleotide-binding</keyword>
<dbReference type="Proteomes" id="UP000184526">
    <property type="component" value="Unassembled WGS sequence"/>
</dbReference>
<evidence type="ECO:0000256" key="2">
    <source>
        <dbReference type="ARBA" id="ARBA00022741"/>
    </source>
</evidence>
<gene>
    <name evidence="5" type="ORF">SAMN02745196_00622</name>
</gene>
<name>A0A1M5TKV7_9CLOT</name>
<dbReference type="OrthoDB" id="9808272at2"/>
<evidence type="ECO:0000259" key="4">
    <source>
        <dbReference type="PROSITE" id="PS00662"/>
    </source>
</evidence>
<dbReference type="GO" id="GO:0005524">
    <property type="term" value="F:ATP binding"/>
    <property type="evidence" value="ECO:0007669"/>
    <property type="project" value="UniProtKB-KW"/>
</dbReference>
<evidence type="ECO:0000313" key="5">
    <source>
        <dbReference type="EMBL" id="SHH51306.1"/>
    </source>
</evidence>
<feature type="domain" description="Bacterial type II secretion system protein E" evidence="4">
    <location>
        <begin position="384"/>
        <end position="398"/>
    </location>
</feature>
<dbReference type="InterPro" id="IPR001482">
    <property type="entry name" value="T2SS/T4SS_dom"/>
</dbReference>
<accession>A0A1M5TKV7</accession>
<dbReference type="GO" id="GO:0016887">
    <property type="term" value="F:ATP hydrolysis activity"/>
    <property type="evidence" value="ECO:0007669"/>
    <property type="project" value="TreeGrafter"/>
</dbReference>
<keyword evidence="3" id="KW-0067">ATP-binding</keyword>
<keyword evidence="6" id="KW-1185">Reference proteome</keyword>
<organism evidence="5 6">
    <name type="scientific">Clostridium collagenovorans DSM 3089</name>
    <dbReference type="NCBI Taxonomy" id="1121306"/>
    <lineage>
        <taxon>Bacteria</taxon>
        <taxon>Bacillati</taxon>
        <taxon>Bacillota</taxon>
        <taxon>Clostridia</taxon>
        <taxon>Eubacteriales</taxon>
        <taxon>Clostridiaceae</taxon>
        <taxon>Clostridium</taxon>
    </lineage>
</organism>
<dbReference type="FunFam" id="3.40.50.300:FF:000398">
    <property type="entry name" value="Type IV pilus assembly ATPase PilB"/>
    <property type="match status" value="1"/>
</dbReference>